<dbReference type="Gene3D" id="2.30.110.10">
    <property type="entry name" value="Electron Transport, Fmn-binding Protein, Chain A"/>
    <property type="match status" value="1"/>
</dbReference>
<dbReference type="NCBIfam" id="TIGR00026">
    <property type="entry name" value="hi_GC_TIGR00026"/>
    <property type="match status" value="1"/>
</dbReference>
<reference evidence="4" key="1">
    <citation type="submission" date="2022-12" db="EMBL/GenBank/DDBJ databases">
        <title>New Phytohabitans aurantiacus sp. RD004123 nov., an actinomycete isolated from soil.</title>
        <authorList>
            <person name="Triningsih D.W."/>
            <person name="Harunari E."/>
            <person name="Igarashi Y."/>
        </authorList>
    </citation>
    <scope>NUCLEOTIDE SEQUENCE</scope>
    <source>
        <strain evidence="4">RD004123</strain>
    </source>
</reference>
<dbReference type="SUPFAM" id="SSF50475">
    <property type="entry name" value="FMN-binding split barrel"/>
    <property type="match status" value="1"/>
</dbReference>
<dbReference type="PROSITE" id="PS51000">
    <property type="entry name" value="HTH_DEOR_2"/>
    <property type="match status" value="1"/>
</dbReference>
<dbReference type="InterPro" id="IPR051534">
    <property type="entry name" value="CBASS_pafABC_assoc_protein"/>
</dbReference>
<dbReference type="Proteomes" id="UP001144280">
    <property type="component" value="Unassembled WGS sequence"/>
</dbReference>
<keyword evidence="5" id="KW-1185">Reference proteome</keyword>
<dbReference type="InterPro" id="IPR012349">
    <property type="entry name" value="Split_barrel_FMN-bd"/>
</dbReference>
<evidence type="ECO:0000313" key="4">
    <source>
        <dbReference type="EMBL" id="GLH99161.1"/>
    </source>
</evidence>
<dbReference type="Gene3D" id="1.10.10.10">
    <property type="entry name" value="Winged helix-like DNA-binding domain superfamily/Winged helix DNA-binding domain"/>
    <property type="match status" value="1"/>
</dbReference>
<comment type="caution">
    <text evidence="4">The sequence shown here is derived from an EMBL/GenBank/DDBJ whole genome shotgun (WGS) entry which is preliminary data.</text>
</comment>
<keyword evidence="2" id="KW-0804">Transcription</keyword>
<dbReference type="InterPro" id="IPR036390">
    <property type="entry name" value="WH_DNA-bd_sf"/>
</dbReference>
<dbReference type="PANTHER" id="PTHR34580">
    <property type="match status" value="1"/>
</dbReference>
<evidence type="ECO:0000313" key="5">
    <source>
        <dbReference type="Proteomes" id="UP001144280"/>
    </source>
</evidence>
<gene>
    <name evidence="4" type="ORF">Pa4123_44360</name>
</gene>
<keyword evidence="1" id="KW-0805">Transcription regulation</keyword>
<dbReference type="InterPro" id="IPR013196">
    <property type="entry name" value="HTH_11"/>
</dbReference>
<dbReference type="PROSITE" id="PS52050">
    <property type="entry name" value="WYL"/>
    <property type="match status" value="1"/>
</dbReference>
<dbReference type="InterPro" id="IPR004378">
    <property type="entry name" value="F420H2_quin_Rdtase"/>
</dbReference>
<proteinExistence type="predicted"/>
<dbReference type="InterPro" id="IPR001034">
    <property type="entry name" value="DeoR_HTH"/>
</dbReference>
<dbReference type="SUPFAM" id="SSF46785">
    <property type="entry name" value="Winged helix' DNA-binding domain"/>
    <property type="match status" value="1"/>
</dbReference>
<sequence length="472" mass="51492">MRASRLLSLLLLLQSRGRMTAPELAAELEVSVRTIYRDVESLGAAGVPVYADRGPAGGYQLVDGYRTRLTGLTTDEAETLFLAGVPGPAAELGLGAALAAAELKLRAALPPELGERAARIRQRFHLDAPGWFRLAEPVPHLAALSDAVWQGRLVNARYRRWKAPREVTRTLAPLGVVLKAGRWYLVAARDGEPFAYRVGNVLDVEILDEGFERPPGFDLATFWQEWTTQFEEKVYRGEAVVRMTPDGLARMPHIFPPAMSRGAAARAGEPDETGWLRTVVPIESVRHGLTELLKLGADVEVLAPAPLRAAFARTARELSTLYDEETLYDKEDETMSLPEDMGAHNAQLIEQFRANGGTSPTGGPMLLLTTTGARTGQPRTTPMMFIPGDEHLMVIASNAGAPKTPDCYHNLVADPAVTVEVDGDTYRANAVVPRGTERDRLFAGVVDKYPFFADHQAKAGRTLPVVVLVRSD</sequence>
<evidence type="ECO:0000256" key="2">
    <source>
        <dbReference type="ARBA" id="ARBA00023163"/>
    </source>
</evidence>
<dbReference type="Pfam" id="PF04075">
    <property type="entry name" value="F420H2_quin_red"/>
    <property type="match status" value="1"/>
</dbReference>
<dbReference type="EMBL" id="BSDI01000021">
    <property type="protein sequence ID" value="GLH99161.1"/>
    <property type="molecule type" value="Genomic_DNA"/>
</dbReference>
<dbReference type="Pfam" id="PF08279">
    <property type="entry name" value="HTH_11"/>
    <property type="match status" value="1"/>
</dbReference>
<evidence type="ECO:0000256" key="1">
    <source>
        <dbReference type="ARBA" id="ARBA00023015"/>
    </source>
</evidence>
<accession>A0ABQ5QX77</accession>
<dbReference type="InterPro" id="IPR057727">
    <property type="entry name" value="WCX_dom"/>
</dbReference>
<dbReference type="InterPro" id="IPR036388">
    <property type="entry name" value="WH-like_DNA-bd_sf"/>
</dbReference>
<protein>
    <recommendedName>
        <fullName evidence="3">HTH deoR-type domain-containing protein</fullName>
    </recommendedName>
</protein>
<dbReference type="Pfam" id="PF25583">
    <property type="entry name" value="WCX"/>
    <property type="match status" value="1"/>
</dbReference>
<dbReference type="PANTHER" id="PTHR34580:SF1">
    <property type="entry name" value="PROTEIN PAFC"/>
    <property type="match status" value="1"/>
</dbReference>
<name>A0ABQ5QX77_9ACTN</name>
<feature type="domain" description="HTH deoR-type" evidence="3">
    <location>
        <begin position="2"/>
        <end position="57"/>
    </location>
</feature>
<dbReference type="InterPro" id="IPR026881">
    <property type="entry name" value="WYL_dom"/>
</dbReference>
<evidence type="ECO:0000259" key="3">
    <source>
        <dbReference type="PROSITE" id="PS51000"/>
    </source>
</evidence>
<organism evidence="4 5">
    <name type="scientific">Phytohabitans aurantiacus</name>
    <dbReference type="NCBI Taxonomy" id="3016789"/>
    <lineage>
        <taxon>Bacteria</taxon>
        <taxon>Bacillati</taxon>
        <taxon>Actinomycetota</taxon>
        <taxon>Actinomycetes</taxon>
        <taxon>Micromonosporales</taxon>
        <taxon>Micromonosporaceae</taxon>
    </lineage>
</organism>
<dbReference type="Pfam" id="PF13280">
    <property type="entry name" value="WYL"/>
    <property type="match status" value="1"/>
</dbReference>
<dbReference type="RefSeq" id="WP_309299513.1">
    <property type="nucleotide sequence ID" value="NZ_BSDI01000021.1"/>
</dbReference>